<dbReference type="InterPro" id="IPR000182">
    <property type="entry name" value="GNAT_dom"/>
</dbReference>
<dbReference type="Pfam" id="PF13420">
    <property type="entry name" value="Acetyltransf_4"/>
    <property type="match status" value="1"/>
</dbReference>
<dbReference type="Gene3D" id="3.40.630.30">
    <property type="match status" value="1"/>
</dbReference>
<organism evidence="2 3">
    <name type="scientific">Pullulanibacillus camelliae</name>
    <dbReference type="NCBI Taxonomy" id="1707096"/>
    <lineage>
        <taxon>Bacteria</taxon>
        <taxon>Bacillati</taxon>
        <taxon>Bacillota</taxon>
        <taxon>Bacilli</taxon>
        <taxon>Bacillales</taxon>
        <taxon>Sporolactobacillaceae</taxon>
        <taxon>Pullulanibacillus</taxon>
    </lineage>
</organism>
<dbReference type="InterPro" id="IPR020036">
    <property type="entry name" value="PseH"/>
</dbReference>
<reference evidence="2" key="1">
    <citation type="journal article" date="2014" name="Int. J. Syst. Evol. Microbiol.">
        <title>Complete genome sequence of Corynebacterium casei LMG S-19264T (=DSM 44701T), isolated from a smear-ripened cheese.</title>
        <authorList>
            <consortium name="US DOE Joint Genome Institute (JGI-PGF)"/>
            <person name="Walter F."/>
            <person name="Albersmeier A."/>
            <person name="Kalinowski J."/>
            <person name="Ruckert C."/>
        </authorList>
    </citation>
    <scope>NUCLEOTIDE SEQUENCE</scope>
    <source>
        <strain evidence="2">CGMCC 1.15371</strain>
    </source>
</reference>
<dbReference type="NCBIfam" id="TIGR03585">
    <property type="entry name" value="PseH"/>
    <property type="match status" value="1"/>
</dbReference>
<gene>
    <name evidence="2" type="ORF">GCM10011391_13850</name>
</gene>
<protein>
    <recommendedName>
        <fullName evidence="1">N-acetyltransferase domain-containing protein</fullName>
    </recommendedName>
</protein>
<dbReference type="PANTHER" id="PTHR43415:SF3">
    <property type="entry name" value="GNAT-FAMILY ACETYLTRANSFERASE"/>
    <property type="match status" value="1"/>
</dbReference>
<proteinExistence type="predicted"/>
<keyword evidence="3" id="KW-1185">Reference proteome</keyword>
<dbReference type="EMBL" id="BMIR01000005">
    <property type="protein sequence ID" value="GGE36268.1"/>
    <property type="molecule type" value="Genomic_DNA"/>
</dbReference>
<name>A0A8J2VNU4_9BACL</name>
<dbReference type="SUPFAM" id="SSF55729">
    <property type="entry name" value="Acyl-CoA N-acyltransferases (Nat)"/>
    <property type="match status" value="1"/>
</dbReference>
<dbReference type="GO" id="GO:0016747">
    <property type="term" value="F:acyltransferase activity, transferring groups other than amino-acyl groups"/>
    <property type="evidence" value="ECO:0007669"/>
    <property type="project" value="InterPro"/>
</dbReference>
<dbReference type="RefSeq" id="WP_188691232.1">
    <property type="nucleotide sequence ID" value="NZ_BMIR01000005.1"/>
</dbReference>
<dbReference type="PANTHER" id="PTHR43415">
    <property type="entry name" value="SPERMIDINE N(1)-ACETYLTRANSFERASE"/>
    <property type="match status" value="1"/>
</dbReference>
<dbReference type="AlphaFoldDB" id="A0A8J2VNU4"/>
<evidence type="ECO:0000313" key="3">
    <source>
        <dbReference type="Proteomes" id="UP000628775"/>
    </source>
</evidence>
<feature type="domain" description="N-acetyltransferase" evidence="1">
    <location>
        <begin position="8"/>
        <end position="162"/>
    </location>
</feature>
<reference evidence="2" key="2">
    <citation type="submission" date="2020-09" db="EMBL/GenBank/DDBJ databases">
        <authorList>
            <person name="Sun Q."/>
            <person name="Zhou Y."/>
        </authorList>
    </citation>
    <scope>NUCLEOTIDE SEQUENCE</scope>
    <source>
        <strain evidence="2">CGMCC 1.15371</strain>
    </source>
</reference>
<comment type="caution">
    <text evidence="2">The sequence shown here is derived from an EMBL/GenBank/DDBJ whole genome shotgun (WGS) entry which is preliminary data.</text>
</comment>
<accession>A0A8J2VNU4</accession>
<sequence>MICYLKPIEEKYLTTILEWRNSLRIRRAMFTEDIISMDEHKKWFETVNLKSDFSIFLFFCDQMPLGVMSFNQTSYVNAFTFWGFYIGTQSSKGFGKILGYLGLEYAFNQLKLNKVYGEVLTGNEKSIKFHESFGFNQEGYFKNHINKQGEFCDVIRYALFNEEWRHKRKDFLELFTSKGIQIHSSFEI</sequence>
<evidence type="ECO:0000259" key="1">
    <source>
        <dbReference type="PROSITE" id="PS51186"/>
    </source>
</evidence>
<evidence type="ECO:0000313" key="2">
    <source>
        <dbReference type="EMBL" id="GGE36268.1"/>
    </source>
</evidence>
<dbReference type="Proteomes" id="UP000628775">
    <property type="component" value="Unassembled WGS sequence"/>
</dbReference>
<dbReference type="InterPro" id="IPR016181">
    <property type="entry name" value="Acyl_CoA_acyltransferase"/>
</dbReference>
<dbReference type="PROSITE" id="PS51186">
    <property type="entry name" value="GNAT"/>
    <property type="match status" value="1"/>
</dbReference>